<dbReference type="EMBL" id="JACHMO010000001">
    <property type="protein sequence ID" value="MBB5808882.1"/>
    <property type="molecule type" value="Genomic_DNA"/>
</dbReference>
<feature type="transmembrane region" description="Helical" evidence="1">
    <location>
        <begin position="6"/>
        <end position="29"/>
    </location>
</feature>
<comment type="caution">
    <text evidence="2">The sequence shown here is derived from an EMBL/GenBank/DDBJ whole genome shotgun (WGS) entry which is preliminary data.</text>
</comment>
<dbReference type="AlphaFoldDB" id="A0A7W9HUR9"/>
<evidence type="ECO:0000256" key="1">
    <source>
        <dbReference type="SAM" id="Phobius"/>
    </source>
</evidence>
<name>A0A7W9HUR9_9PSEU</name>
<keyword evidence="1" id="KW-0812">Transmembrane</keyword>
<evidence type="ECO:0000313" key="2">
    <source>
        <dbReference type="EMBL" id="MBB5808882.1"/>
    </source>
</evidence>
<sequence>MTEGRSLFFCLSLTAFFAPLAVVTTRHTLAAAFFRRSAGYGDLASSAVKVYFPLVFGGIGLILSQWLVPGQFKGSDPLLVLLIVLVLAKVENVYEVVRSFRRLVGSRAVIRSRISDVPVRVGRRRRSATAVRRERVAGHGVKRGELASARAHAEA</sequence>
<feature type="transmembrane region" description="Helical" evidence="1">
    <location>
        <begin position="50"/>
        <end position="67"/>
    </location>
</feature>
<organism evidence="2 3">
    <name type="scientific">Saccharothrix ecbatanensis</name>
    <dbReference type="NCBI Taxonomy" id="1105145"/>
    <lineage>
        <taxon>Bacteria</taxon>
        <taxon>Bacillati</taxon>
        <taxon>Actinomycetota</taxon>
        <taxon>Actinomycetes</taxon>
        <taxon>Pseudonocardiales</taxon>
        <taxon>Pseudonocardiaceae</taxon>
        <taxon>Saccharothrix</taxon>
    </lineage>
</organism>
<keyword evidence="1" id="KW-1133">Transmembrane helix</keyword>
<protein>
    <submittedName>
        <fullName evidence="2">Uncharacterized protein</fullName>
    </submittedName>
</protein>
<gene>
    <name evidence="2" type="ORF">F4560_008650</name>
</gene>
<reference evidence="2 3" key="1">
    <citation type="submission" date="2020-08" db="EMBL/GenBank/DDBJ databases">
        <title>Sequencing the genomes of 1000 actinobacteria strains.</title>
        <authorList>
            <person name="Klenk H.-P."/>
        </authorList>
    </citation>
    <scope>NUCLEOTIDE SEQUENCE [LARGE SCALE GENOMIC DNA]</scope>
    <source>
        <strain evidence="2 3">DSM 45486</strain>
    </source>
</reference>
<keyword evidence="3" id="KW-1185">Reference proteome</keyword>
<keyword evidence="1" id="KW-0472">Membrane</keyword>
<feature type="transmembrane region" description="Helical" evidence="1">
    <location>
        <begin position="79"/>
        <end position="97"/>
    </location>
</feature>
<accession>A0A7W9HUR9</accession>
<proteinExistence type="predicted"/>
<evidence type="ECO:0000313" key="3">
    <source>
        <dbReference type="Proteomes" id="UP000552097"/>
    </source>
</evidence>
<dbReference type="RefSeq" id="WP_184928725.1">
    <property type="nucleotide sequence ID" value="NZ_JACHMO010000001.1"/>
</dbReference>
<dbReference type="Proteomes" id="UP000552097">
    <property type="component" value="Unassembled WGS sequence"/>
</dbReference>